<comment type="caution">
    <text evidence="2">The sequence shown here is derived from an EMBL/GenBank/DDBJ whole genome shotgun (WGS) entry which is preliminary data.</text>
</comment>
<dbReference type="RefSeq" id="WP_345495677.1">
    <property type="nucleotide sequence ID" value="NZ_BAABJM010000002.1"/>
</dbReference>
<dbReference type="SUPFAM" id="SSF51735">
    <property type="entry name" value="NAD(P)-binding Rossmann-fold domains"/>
    <property type="match status" value="1"/>
</dbReference>
<dbReference type="Proteomes" id="UP001500603">
    <property type="component" value="Unassembled WGS sequence"/>
</dbReference>
<reference evidence="3" key="1">
    <citation type="journal article" date="2019" name="Int. J. Syst. Evol. Microbiol.">
        <title>The Global Catalogue of Microorganisms (GCM) 10K type strain sequencing project: providing services to taxonomists for standard genome sequencing and annotation.</title>
        <authorList>
            <consortium name="The Broad Institute Genomics Platform"/>
            <consortium name="The Broad Institute Genome Sequencing Center for Infectious Disease"/>
            <person name="Wu L."/>
            <person name="Ma J."/>
        </authorList>
    </citation>
    <scope>NUCLEOTIDE SEQUENCE [LARGE SCALE GENOMIC DNA]</scope>
    <source>
        <strain evidence="3">JCM 18298</strain>
    </source>
</reference>
<dbReference type="PANTHER" id="PTHR43162">
    <property type="match status" value="1"/>
</dbReference>
<gene>
    <name evidence="2" type="ORF">GCM10023318_27270</name>
</gene>
<proteinExistence type="predicted"/>
<dbReference type="EMBL" id="BAABJM010000002">
    <property type="protein sequence ID" value="GAA5053424.1"/>
    <property type="molecule type" value="Genomic_DNA"/>
</dbReference>
<dbReference type="Gene3D" id="3.40.50.720">
    <property type="entry name" value="NAD(P)-binding Rossmann-like Domain"/>
    <property type="match status" value="1"/>
</dbReference>
<accession>A0ABP9KBK6</accession>
<dbReference type="Pfam" id="PF13460">
    <property type="entry name" value="NAD_binding_10"/>
    <property type="match status" value="1"/>
</dbReference>
<dbReference type="InterPro" id="IPR051604">
    <property type="entry name" value="Ergot_Alk_Oxidoreductase"/>
</dbReference>
<name>A0ABP9KBK6_9NOCA</name>
<protein>
    <submittedName>
        <fullName evidence="2">NAD(P)H-binding protein</fullName>
    </submittedName>
</protein>
<feature type="domain" description="NAD(P)-binding" evidence="1">
    <location>
        <begin position="6"/>
        <end position="176"/>
    </location>
</feature>
<dbReference type="InterPro" id="IPR016040">
    <property type="entry name" value="NAD(P)-bd_dom"/>
</dbReference>
<dbReference type="PANTHER" id="PTHR43162:SF1">
    <property type="entry name" value="PRESTALK A DIFFERENTIATION PROTEIN A"/>
    <property type="match status" value="1"/>
</dbReference>
<sequence length="275" mass="28887">MIVVTGATGNVGKPLVRALAAAGEKVIATSRAITSADVPEGVPFQQVDLGDPGSLATVLDGTDALFLLTSGDFQAGGGDLHTLMATVREARVRRVVLLSSLGVVTGRHPGHLESAVEESGVPWTLLRPGGFASNTLWWAETVRAQRTVAAPFADVALPLVDPADIAEVAALALREPGHEGRAYTLTGPEPITPRQQVAALGETLGTPVAFIEQTRAEASTAMARFMPEPVVESTLDALSTPTELERQVSPDVEKLLGRSPRTFAEWAARNIAAFE</sequence>
<evidence type="ECO:0000259" key="1">
    <source>
        <dbReference type="Pfam" id="PF13460"/>
    </source>
</evidence>
<keyword evidence="3" id="KW-1185">Reference proteome</keyword>
<organism evidence="2 3">
    <name type="scientific">Nocardia callitridis</name>
    <dbReference type="NCBI Taxonomy" id="648753"/>
    <lineage>
        <taxon>Bacteria</taxon>
        <taxon>Bacillati</taxon>
        <taxon>Actinomycetota</taxon>
        <taxon>Actinomycetes</taxon>
        <taxon>Mycobacteriales</taxon>
        <taxon>Nocardiaceae</taxon>
        <taxon>Nocardia</taxon>
    </lineage>
</organism>
<evidence type="ECO:0000313" key="3">
    <source>
        <dbReference type="Proteomes" id="UP001500603"/>
    </source>
</evidence>
<evidence type="ECO:0000313" key="2">
    <source>
        <dbReference type="EMBL" id="GAA5053424.1"/>
    </source>
</evidence>
<dbReference type="InterPro" id="IPR036291">
    <property type="entry name" value="NAD(P)-bd_dom_sf"/>
</dbReference>